<gene>
    <name evidence="3" type="ORF">QQF64_004067</name>
</gene>
<dbReference type="PANTHER" id="PTHR45013:SF1">
    <property type="entry name" value="NACHT DOMAIN- AND WD REPEAT-CONTAINING PROTEIN 1"/>
    <property type="match status" value="1"/>
</dbReference>
<organism evidence="3 4">
    <name type="scientific">Cirrhinus molitorella</name>
    <name type="common">mud carp</name>
    <dbReference type="NCBI Taxonomy" id="172907"/>
    <lineage>
        <taxon>Eukaryota</taxon>
        <taxon>Metazoa</taxon>
        <taxon>Chordata</taxon>
        <taxon>Craniata</taxon>
        <taxon>Vertebrata</taxon>
        <taxon>Euteleostomi</taxon>
        <taxon>Actinopterygii</taxon>
        <taxon>Neopterygii</taxon>
        <taxon>Teleostei</taxon>
        <taxon>Ostariophysi</taxon>
        <taxon>Cypriniformes</taxon>
        <taxon>Cyprinidae</taxon>
        <taxon>Labeoninae</taxon>
        <taxon>Labeonini</taxon>
        <taxon>Cirrhinus</taxon>
    </lineage>
</organism>
<dbReference type="InterPro" id="IPR043365">
    <property type="entry name" value="NWD1"/>
</dbReference>
<name>A0ABR3MN33_9TELE</name>
<comment type="caution">
    <text evidence="3">The sequence shown here is derived from an EMBL/GenBank/DDBJ whole genome shotgun (WGS) entry which is preliminary data.</text>
</comment>
<evidence type="ECO:0000313" key="4">
    <source>
        <dbReference type="Proteomes" id="UP001558613"/>
    </source>
</evidence>
<dbReference type="InterPro" id="IPR041664">
    <property type="entry name" value="AAA_16"/>
</dbReference>
<evidence type="ECO:0008006" key="5">
    <source>
        <dbReference type="Google" id="ProtNLM"/>
    </source>
</evidence>
<dbReference type="SUPFAM" id="SSF52540">
    <property type="entry name" value="P-loop containing nucleoside triphosphate hydrolases"/>
    <property type="match status" value="1"/>
</dbReference>
<evidence type="ECO:0000259" key="1">
    <source>
        <dbReference type="Pfam" id="PF13191"/>
    </source>
</evidence>
<dbReference type="Proteomes" id="UP001558613">
    <property type="component" value="Unassembled WGS sequence"/>
</dbReference>
<sequence length="509" mass="57361">MATEEMSEALGLEALRGQSADALQPVSKMLRVFISSTHSDMKNERNAFWEKAYSELQTHCQSLGLVFEVVDFRCGVRDIFTADHLSTELSIKEIESCQRISDGPTFIALLGNQYGHRAIPRLIPETEFELLVSKLPKDSESLKLLNQWFSKDSNSVPSTYILQPITAHYPHYNDRGSESGQLRDNDVISWNLTESRLLQALRTAAQQAERDGDISVDQKHTFFKSGCIIVLFFRELPRLSKRANKKNFAKFLLDVTADGLLDTEARELLTDLKQRICSTGRLQPLCMELSKGAMDPSRKEHKEYLGKLCEQVTSQMKELISRNVGACSMVEPGWSWLKQEIFHHAMLGEKKCSVFKGRDSILGKICIAMWESTNARHEPLLVHGPSGVGKTALLCKLAQEVRGVVDHRGVVVLRLLGTSPLSSNVDSVLRGVCLQVCGALGLQFPYPHISNTHEELVRFFHSMLEDVSKQGDTLLLILDSLDQLLETNKPQLTGYLRRSLLMYKSYSRF</sequence>
<accession>A0ABR3MN33</accession>
<keyword evidence="4" id="KW-1185">Reference proteome</keyword>
<dbReference type="EMBL" id="JAYMGO010000011">
    <property type="protein sequence ID" value="KAL1266040.1"/>
    <property type="molecule type" value="Genomic_DNA"/>
</dbReference>
<dbReference type="InterPro" id="IPR027417">
    <property type="entry name" value="P-loop_NTPase"/>
</dbReference>
<dbReference type="Gene3D" id="3.40.50.300">
    <property type="entry name" value="P-loop containing nucleotide triphosphate hydrolases"/>
    <property type="match status" value="1"/>
</dbReference>
<dbReference type="PANTHER" id="PTHR45013">
    <property type="entry name" value="NACHT DOMAIN- AND WD REPEAT-CONTAINING PROTEIN 1"/>
    <property type="match status" value="1"/>
</dbReference>
<dbReference type="Pfam" id="PF13191">
    <property type="entry name" value="AAA_16"/>
    <property type="match status" value="1"/>
</dbReference>
<evidence type="ECO:0000313" key="3">
    <source>
        <dbReference type="EMBL" id="KAL1266040.1"/>
    </source>
</evidence>
<feature type="domain" description="DUF4062" evidence="2">
    <location>
        <begin position="31"/>
        <end position="119"/>
    </location>
</feature>
<protein>
    <recommendedName>
        <fullName evidence="5">AAA+ ATPase domain-containing protein</fullName>
    </recommendedName>
</protein>
<feature type="domain" description="Orc1-like AAA ATPase" evidence="1">
    <location>
        <begin position="355"/>
        <end position="491"/>
    </location>
</feature>
<evidence type="ECO:0000259" key="2">
    <source>
        <dbReference type="Pfam" id="PF13271"/>
    </source>
</evidence>
<dbReference type="Pfam" id="PF13271">
    <property type="entry name" value="DUF4062"/>
    <property type="match status" value="1"/>
</dbReference>
<reference evidence="3 4" key="1">
    <citation type="submission" date="2023-09" db="EMBL/GenBank/DDBJ databases">
        <authorList>
            <person name="Wang M."/>
        </authorList>
    </citation>
    <scope>NUCLEOTIDE SEQUENCE [LARGE SCALE GENOMIC DNA]</scope>
    <source>
        <strain evidence="3">GT-2023</strain>
        <tissue evidence="3">Liver</tissue>
    </source>
</reference>
<dbReference type="InterPro" id="IPR025139">
    <property type="entry name" value="DUF4062"/>
</dbReference>
<proteinExistence type="predicted"/>